<dbReference type="EMBL" id="WUPT01000002">
    <property type="protein sequence ID" value="MXQ08287.1"/>
    <property type="molecule type" value="Genomic_DNA"/>
</dbReference>
<evidence type="ECO:0000313" key="4">
    <source>
        <dbReference type="EMBL" id="MXQ08287.1"/>
    </source>
</evidence>
<dbReference type="SUPFAM" id="SSF55729">
    <property type="entry name" value="Acyl-CoA N-acyltransferases (Nat)"/>
    <property type="match status" value="1"/>
</dbReference>
<dbReference type="CDD" id="cd04301">
    <property type="entry name" value="NAT_SF"/>
    <property type="match status" value="1"/>
</dbReference>
<organism evidence="4 5">
    <name type="scientific">Kangsaoukella pontilimi</name>
    <dbReference type="NCBI Taxonomy" id="2691042"/>
    <lineage>
        <taxon>Bacteria</taxon>
        <taxon>Pseudomonadati</taxon>
        <taxon>Pseudomonadota</taxon>
        <taxon>Alphaproteobacteria</taxon>
        <taxon>Rhodobacterales</taxon>
        <taxon>Paracoccaceae</taxon>
        <taxon>Kangsaoukella</taxon>
    </lineage>
</organism>
<dbReference type="PANTHER" id="PTHR43877">
    <property type="entry name" value="AMINOALKYLPHOSPHONATE N-ACETYLTRANSFERASE-RELATED-RELATED"/>
    <property type="match status" value="1"/>
</dbReference>
<keyword evidence="1 4" id="KW-0808">Transferase</keyword>
<gene>
    <name evidence="4" type="ORF">GQ651_10570</name>
</gene>
<dbReference type="Proteomes" id="UP000480350">
    <property type="component" value="Unassembled WGS sequence"/>
</dbReference>
<reference evidence="4 5" key="2">
    <citation type="submission" date="2020-03" db="EMBL/GenBank/DDBJ databases">
        <title>Kangsaoukella pontilimi gen. nov., sp. nov., a new member of the family Rhodobacteraceae isolated from a tidal mudflat.</title>
        <authorList>
            <person name="Kim I.S."/>
        </authorList>
    </citation>
    <scope>NUCLEOTIDE SEQUENCE [LARGE SCALE GENOMIC DNA]</scope>
    <source>
        <strain evidence="4 5">GH1-50</strain>
    </source>
</reference>
<protein>
    <submittedName>
        <fullName evidence="4">GNAT family N-acetyltransferase</fullName>
    </submittedName>
</protein>
<evidence type="ECO:0000256" key="2">
    <source>
        <dbReference type="ARBA" id="ARBA00023315"/>
    </source>
</evidence>
<dbReference type="Pfam" id="PF00583">
    <property type="entry name" value="Acetyltransf_1"/>
    <property type="match status" value="1"/>
</dbReference>
<evidence type="ECO:0000313" key="5">
    <source>
        <dbReference type="Proteomes" id="UP000480350"/>
    </source>
</evidence>
<dbReference type="AlphaFoldDB" id="A0A7C9IGX0"/>
<dbReference type="InterPro" id="IPR000182">
    <property type="entry name" value="GNAT_dom"/>
</dbReference>
<evidence type="ECO:0000259" key="3">
    <source>
        <dbReference type="PROSITE" id="PS51186"/>
    </source>
</evidence>
<accession>A0A7C9IGX0</accession>
<feature type="domain" description="N-acetyltransferase" evidence="3">
    <location>
        <begin position="18"/>
        <end position="178"/>
    </location>
</feature>
<dbReference type="Gene3D" id="3.40.630.30">
    <property type="match status" value="1"/>
</dbReference>
<sequence length="178" mass="19799">MTEPKPFTLRRFTREADVPMAEAKALLLDHARFMHGRMVGAGGPDFDIHAHLDAFWSNFGAVLPPNGSYYLAFDPSGKVVGTGALKRLSPTTGEMKHLYVRPEMRRSGLGQALVEARIRDAREMGLTELVADTFSANHEQPALYDKMGFERLDRPGQASTSAIAPELTPFMLFFRMTL</sequence>
<proteinExistence type="predicted"/>
<name>A0A7C9IGX0_9RHOB</name>
<dbReference type="InterPro" id="IPR050832">
    <property type="entry name" value="Bact_Acetyltransf"/>
</dbReference>
<evidence type="ECO:0000256" key="1">
    <source>
        <dbReference type="ARBA" id="ARBA00022679"/>
    </source>
</evidence>
<keyword evidence="2" id="KW-0012">Acyltransferase</keyword>
<dbReference type="InterPro" id="IPR016181">
    <property type="entry name" value="Acyl_CoA_acyltransferase"/>
</dbReference>
<keyword evidence="5" id="KW-1185">Reference proteome</keyword>
<comment type="caution">
    <text evidence="4">The sequence shown here is derived from an EMBL/GenBank/DDBJ whole genome shotgun (WGS) entry which is preliminary data.</text>
</comment>
<dbReference type="GO" id="GO:0016747">
    <property type="term" value="F:acyltransferase activity, transferring groups other than amino-acyl groups"/>
    <property type="evidence" value="ECO:0007669"/>
    <property type="project" value="InterPro"/>
</dbReference>
<dbReference type="PROSITE" id="PS51186">
    <property type="entry name" value="GNAT"/>
    <property type="match status" value="1"/>
</dbReference>
<reference evidence="4 5" key="1">
    <citation type="submission" date="2019-12" db="EMBL/GenBank/DDBJ databases">
        <authorList>
            <person name="Lee S.D."/>
        </authorList>
    </citation>
    <scope>NUCLEOTIDE SEQUENCE [LARGE SCALE GENOMIC DNA]</scope>
    <source>
        <strain evidence="4 5">GH1-50</strain>
    </source>
</reference>